<dbReference type="RefSeq" id="WP_243535619.1">
    <property type="nucleotide sequence ID" value="NZ_CP093442.1"/>
</dbReference>
<feature type="transmembrane region" description="Helical" evidence="1">
    <location>
        <begin position="561"/>
        <end position="582"/>
    </location>
</feature>
<evidence type="ECO:0000313" key="3">
    <source>
        <dbReference type="EMBL" id="UOF00040.1"/>
    </source>
</evidence>
<dbReference type="PANTHER" id="PTHR43081:SF1">
    <property type="entry name" value="ADENYLATE CYCLASE, TERMINAL-DIFFERENTIATION SPECIFIC"/>
    <property type="match status" value="1"/>
</dbReference>
<dbReference type="Pfam" id="PF00211">
    <property type="entry name" value="Guanylate_cyc"/>
    <property type="match status" value="1"/>
</dbReference>
<dbReference type="InterPro" id="IPR007890">
    <property type="entry name" value="CHASE2"/>
</dbReference>
<keyword evidence="1" id="KW-0472">Membrane</keyword>
<evidence type="ECO:0000256" key="1">
    <source>
        <dbReference type="SAM" id="Phobius"/>
    </source>
</evidence>
<feature type="transmembrane region" description="Helical" evidence="1">
    <location>
        <begin position="510"/>
        <end position="529"/>
    </location>
</feature>
<keyword evidence="1" id="KW-1133">Transmembrane helix</keyword>
<dbReference type="InterPro" id="IPR050697">
    <property type="entry name" value="Adenylyl/Guanylyl_Cyclase_3/4"/>
</dbReference>
<evidence type="ECO:0000313" key="4">
    <source>
        <dbReference type="Proteomes" id="UP000830116"/>
    </source>
</evidence>
<protein>
    <submittedName>
        <fullName evidence="3">Adenylate/guanylate cyclase domain-containing protein</fullName>
    </submittedName>
</protein>
<evidence type="ECO:0000259" key="2">
    <source>
        <dbReference type="PROSITE" id="PS50125"/>
    </source>
</evidence>
<dbReference type="Gene3D" id="3.30.70.1230">
    <property type="entry name" value="Nucleotide cyclase"/>
    <property type="match status" value="1"/>
</dbReference>
<name>A0ABY4CCW6_9BACT</name>
<dbReference type="PANTHER" id="PTHR43081">
    <property type="entry name" value="ADENYLATE CYCLASE, TERMINAL-DIFFERENTIATION SPECIFIC-RELATED"/>
    <property type="match status" value="1"/>
</dbReference>
<dbReference type="SUPFAM" id="SSF55073">
    <property type="entry name" value="Nucleotide cyclase"/>
    <property type="match status" value="1"/>
</dbReference>
<dbReference type="Proteomes" id="UP000830116">
    <property type="component" value="Chromosome"/>
</dbReference>
<proteinExistence type="predicted"/>
<dbReference type="InterPro" id="IPR001054">
    <property type="entry name" value="A/G_cyclase"/>
</dbReference>
<gene>
    <name evidence="3" type="ORF">MNR06_10035</name>
</gene>
<feature type="domain" description="Guanylate cyclase" evidence="2">
    <location>
        <begin position="624"/>
        <end position="756"/>
    </location>
</feature>
<dbReference type="SMART" id="SM01080">
    <property type="entry name" value="CHASE2"/>
    <property type="match status" value="1"/>
</dbReference>
<sequence>MKTEKISYLIGSGVTLLFVFLAFQFYNYQNLRHEEQDPKSFVGVLENLDLKMLDFKMQLRGSKPSEAKVGLIAIDDKSIEEVGRWPWDRKVIAKLVDNVFADGASSLGFDVIFSEPQFGDPSSDMALAESLTKHRDKVVTGSFNEPAGDAWAPYQDYCVNEAFARANGADVVKLNASFVVEDKADPYESIDFGQLLNQLFTALEAENVPLLLKNEFKVASEAELSDAQKRFMKIEVTKRNFEYCQTWLTSNDPFVPTKENPELVKAYAEIFAVPEKDLESAVKKFKKTVLRHPLPASWSWSANLPMMQAGVDYNASFNAFQDNDGSVRRMPLFYRTGNRMGTSFVPTLSLQTYLTGMGYRAQVTVDKTSNSKNKVVTAFDVYDPKQEPEKKMFSISADKFSFMRVNYYGGTYSIPHIPAREILRNSPTIKIIHTFWHPESQKFQPKVVEVDRKEFFKDRMLIMGATATGVYDLRVTPFEKNFPGPEIHVQALAQLADHKFLSPWSKEAKLMPWIILALGIFLSVVLTQVGAVPGLIISATTLAVIVATDLFLFLKFNIMISIMLPLLVLVIVNFAIQTYKYLTEEKKKKELKTTFAKYVSPAIVDEVLKSPENLELGGKKQRMTVFFSDVRGFTTLSESLDPQKLSEILSRYLTPMTDIVFKNRGTLDKYMGDALMAFFGAPIAYDGHAKEACRTALQSLVKLKELQEEFKKEGIPTIDIGIGINTGEMSVGNMGSTIVRNYTVMGDAVNLGSRLEGINKEYGTRIIISEFTYGDVKDAFVCREVDMVKVKGKNLPVKIFELVAEGQVDKDHQERLSTFEKAYRDYQEMNFKNALEAFETLDKNHGDPVAAIYVERCQEFLENPPPQDWDRVFVMTKK</sequence>
<keyword evidence="4" id="KW-1185">Reference proteome</keyword>
<dbReference type="PROSITE" id="PS50125">
    <property type="entry name" value="GUANYLATE_CYCLASE_2"/>
    <property type="match status" value="1"/>
</dbReference>
<dbReference type="SMART" id="SM00044">
    <property type="entry name" value="CYCc"/>
    <property type="match status" value="1"/>
</dbReference>
<accession>A0ABY4CCW6</accession>
<organism evidence="3 4">
    <name type="scientific">Bdellovibrio reynosensis</name>
    <dbReference type="NCBI Taxonomy" id="2835041"/>
    <lineage>
        <taxon>Bacteria</taxon>
        <taxon>Pseudomonadati</taxon>
        <taxon>Bdellovibrionota</taxon>
        <taxon>Bdellovibrionia</taxon>
        <taxon>Bdellovibrionales</taxon>
        <taxon>Pseudobdellovibrionaceae</taxon>
        <taxon>Bdellovibrio</taxon>
    </lineage>
</organism>
<dbReference type="CDD" id="cd07302">
    <property type="entry name" value="CHD"/>
    <property type="match status" value="1"/>
</dbReference>
<dbReference type="Pfam" id="PF05226">
    <property type="entry name" value="CHASE2"/>
    <property type="match status" value="1"/>
</dbReference>
<feature type="transmembrane region" description="Helical" evidence="1">
    <location>
        <begin position="6"/>
        <end position="26"/>
    </location>
</feature>
<reference evidence="3" key="1">
    <citation type="submission" date="2022-03" db="EMBL/GenBank/DDBJ databases">
        <title>Genome Identification and Characterization of new species Bdellovibrio reynosense LBG001 sp. nov. from a Mexico soil sample.</title>
        <authorList>
            <person name="Camilli A."/>
            <person name="Ajao Y."/>
            <person name="Guo X."/>
        </authorList>
    </citation>
    <scope>NUCLEOTIDE SEQUENCE</scope>
    <source>
        <strain evidence="3">LBG001</strain>
    </source>
</reference>
<dbReference type="EMBL" id="CP093442">
    <property type="protein sequence ID" value="UOF00040.1"/>
    <property type="molecule type" value="Genomic_DNA"/>
</dbReference>
<dbReference type="InterPro" id="IPR029787">
    <property type="entry name" value="Nucleotide_cyclase"/>
</dbReference>
<keyword evidence="1" id="KW-0812">Transmembrane</keyword>